<evidence type="ECO:0000313" key="2">
    <source>
        <dbReference type="EMBL" id="CAF1608714.1"/>
    </source>
</evidence>
<dbReference type="Proteomes" id="UP000663832">
    <property type="component" value="Unassembled WGS sequence"/>
</dbReference>
<comment type="caution">
    <text evidence="2">The sequence shown here is derived from an EMBL/GenBank/DDBJ whole genome shotgun (WGS) entry which is preliminary data.</text>
</comment>
<dbReference type="EMBL" id="CAJNOM010001460">
    <property type="protein sequence ID" value="CAF1608714.1"/>
    <property type="molecule type" value="Genomic_DNA"/>
</dbReference>
<dbReference type="EMBL" id="CAJNOI010000308">
    <property type="protein sequence ID" value="CAF1236309.1"/>
    <property type="molecule type" value="Genomic_DNA"/>
</dbReference>
<evidence type="ECO:0000313" key="1">
    <source>
        <dbReference type="EMBL" id="CAF1236309.1"/>
    </source>
</evidence>
<name>A0A816BFZ4_9BILA</name>
<gene>
    <name evidence="1" type="ORF">BJG266_LOCUS28800</name>
    <name evidence="2" type="ORF">QVE165_LOCUS53735</name>
</gene>
<dbReference type="Proteomes" id="UP000663877">
    <property type="component" value="Unassembled WGS sequence"/>
</dbReference>
<proteinExistence type="predicted"/>
<sequence>MSATKDVEVHVEYSDQQNINTFSRNNAKLTELKEEIEAKRKE</sequence>
<keyword evidence="3" id="KW-1185">Reference proteome</keyword>
<accession>A0A816BFZ4</accession>
<protein>
    <submittedName>
        <fullName evidence="2">Uncharacterized protein</fullName>
    </submittedName>
</protein>
<organism evidence="2 3">
    <name type="scientific">Adineta steineri</name>
    <dbReference type="NCBI Taxonomy" id="433720"/>
    <lineage>
        <taxon>Eukaryota</taxon>
        <taxon>Metazoa</taxon>
        <taxon>Spiralia</taxon>
        <taxon>Gnathifera</taxon>
        <taxon>Rotifera</taxon>
        <taxon>Eurotatoria</taxon>
        <taxon>Bdelloidea</taxon>
        <taxon>Adinetida</taxon>
        <taxon>Adinetidae</taxon>
        <taxon>Adineta</taxon>
    </lineage>
</organism>
<feature type="non-terminal residue" evidence="2">
    <location>
        <position position="42"/>
    </location>
</feature>
<dbReference type="OrthoDB" id="10250441at2759"/>
<evidence type="ECO:0000313" key="3">
    <source>
        <dbReference type="Proteomes" id="UP000663832"/>
    </source>
</evidence>
<dbReference type="AlphaFoldDB" id="A0A816BFZ4"/>
<reference evidence="2" key="1">
    <citation type="submission" date="2021-02" db="EMBL/GenBank/DDBJ databases">
        <authorList>
            <person name="Nowell W R."/>
        </authorList>
    </citation>
    <scope>NUCLEOTIDE SEQUENCE</scope>
</reference>